<protein>
    <submittedName>
        <fullName evidence="1">Uncharacterized protein</fullName>
    </submittedName>
</protein>
<name>A0A2P6R9W7_ROSCH</name>
<dbReference type="Gramene" id="PRQ43214">
    <property type="protein sequence ID" value="PRQ43214"/>
    <property type="gene ID" value="RchiOBHm_Chr3g0466031"/>
</dbReference>
<dbReference type="AlphaFoldDB" id="A0A2P6R9W7"/>
<gene>
    <name evidence="1" type="ORF">RchiOBHm_Chr3g0466031</name>
</gene>
<keyword evidence="2" id="KW-1185">Reference proteome</keyword>
<accession>A0A2P6R9W7</accession>
<reference evidence="1 2" key="1">
    <citation type="journal article" date="2018" name="Nat. Genet.">
        <title>The Rosa genome provides new insights in the design of modern roses.</title>
        <authorList>
            <person name="Bendahmane M."/>
        </authorList>
    </citation>
    <scope>NUCLEOTIDE SEQUENCE [LARGE SCALE GENOMIC DNA]</scope>
    <source>
        <strain evidence="2">cv. Old Blush</strain>
    </source>
</reference>
<dbReference type="Proteomes" id="UP000238479">
    <property type="component" value="Chromosome 3"/>
</dbReference>
<evidence type="ECO:0000313" key="1">
    <source>
        <dbReference type="EMBL" id="PRQ43214.1"/>
    </source>
</evidence>
<evidence type="ECO:0000313" key="2">
    <source>
        <dbReference type="Proteomes" id="UP000238479"/>
    </source>
</evidence>
<dbReference type="EMBL" id="PDCK01000041">
    <property type="protein sequence ID" value="PRQ43214.1"/>
    <property type="molecule type" value="Genomic_DNA"/>
</dbReference>
<comment type="caution">
    <text evidence="1">The sequence shown here is derived from an EMBL/GenBank/DDBJ whole genome shotgun (WGS) entry which is preliminary data.</text>
</comment>
<organism evidence="1 2">
    <name type="scientific">Rosa chinensis</name>
    <name type="common">China rose</name>
    <dbReference type="NCBI Taxonomy" id="74649"/>
    <lineage>
        <taxon>Eukaryota</taxon>
        <taxon>Viridiplantae</taxon>
        <taxon>Streptophyta</taxon>
        <taxon>Embryophyta</taxon>
        <taxon>Tracheophyta</taxon>
        <taxon>Spermatophyta</taxon>
        <taxon>Magnoliopsida</taxon>
        <taxon>eudicotyledons</taxon>
        <taxon>Gunneridae</taxon>
        <taxon>Pentapetalae</taxon>
        <taxon>rosids</taxon>
        <taxon>fabids</taxon>
        <taxon>Rosales</taxon>
        <taxon>Rosaceae</taxon>
        <taxon>Rosoideae</taxon>
        <taxon>Rosoideae incertae sedis</taxon>
        <taxon>Rosa</taxon>
    </lineage>
</organism>
<sequence length="54" mass="6169">MRMHSSSDEDKCIALRCLIFGVSTICETIQIIRQALPIRIYFVLFLKASSLFSC</sequence>
<proteinExistence type="predicted"/>